<dbReference type="GO" id="GO:0016491">
    <property type="term" value="F:oxidoreductase activity"/>
    <property type="evidence" value="ECO:0007669"/>
    <property type="project" value="InterPro"/>
</dbReference>
<feature type="binding site" evidence="1">
    <location>
        <position position="237"/>
    </location>
    <ligand>
        <name>[2Fe-2S] cluster</name>
        <dbReference type="ChEBI" id="CHEBI:190135"/>
    </ligand>
</feature>
<evidence type="ECO:0000259" key="2">
    <source>
        <dbReference type="PROSITE" id="PS51384"/>
    </source>
</evidence>
<dbReference type="GO" id="GO:0050660">
    <property type="term" value="F:flavin adenine dinucleotide binding"/>
    <property type="evidence" value="ECO:0007669"/>
    <property type="project" value="InterPro"/>
</dbReference>
<reference evidence="3 4" key="1">
    <citation type="submission" date="2017-09" db="EMBL/GenBank/DDBJ databases">
        <title>Depth-based differentiation of microbial function through sediment-hosted aquifers and enrichment of novel symbionts in the deep terrestrial subsurface.</title>
        <authorList>
            <person name="Probst A.J."/>
            <person name="Ladd B."/>
            <person name="Jarett J.K."/>
            <person name="Geller-Mcgrath D.E."/>
            <person name="Sieber C.M."/>
            <person name="Emerson J.B."/>
            <person name="Anantharaman K."/>
            <person name="Thomas B.C."/>
            <person name="Malmstrom R."/>
            <person name="Stieglmeier M."/>
            <person name="Klingl A."/>
            <person name="Woyke T."/>
            <person name="Ryan C.M."/>
            <person name="Banfield J.F."/>
        </authorList>
    </citation>
    <scope>NUCLEOTIDE SEQUENCE [LARGE SCALE GENOMIC DNA]</scope>
    <source>
        <strain evidence="3">CG23_combo_of_CG06-09_8_20_14_all_41_10</strain>
    </source>
</reference>
<evidence type="ECO:0000313" key="3">
    <source>
        <dbReference type="EMBL" id="PIP19376.1"/>
    </source>
</evidence>
<evidence type="ECO:0000313" key="4">
    <source>
        <dbReference type="Proteomes" id="UP000231292"/>
    </source>
</evidence>
<dbReference type="InterPro" id="IPR008333">
    <property type="entry name" value="Cbr1-like_FAD-bd_dom"/>
</dbReference>
<dbReference type="PIRSF" id="PIRSF006816">
    <property type="entry name" value="Cyc3_hyd_g"/>
    <property type="match status" value="1"/>
</dbReference>
<comment type="caution">
    <text evidence="3">The sequence shown here is derived from an EMBL/GenBank/DDBJ whole genome shotgun (WGS) entry which is preliminary data.</text>
</comment>
<dbReference type="InterPro" id="IPR039261">
    <property type="entry name" value="FNR_nucleotide-bd"/>
</dbReference>
<feature type="binding site" evidence="1">
    <location>
        <position position="245"/>
    </location>
    <ligand>
        <name>[2Fe-2S] cluster</name>
        <dbReference type="ChEBI" id="CHEBI:190135"/>
    </ligand>
</feature>
<comment type="cofactor">
    <cofactor evidence="1">
        <name>[2Fe-2S] cluster</name>
        <dbReference type="ChEBI" id="CHEBI:190135"/>
    </cofactor>
    <text evidence="1">Binds 1 [2Fe-2S] cluster per subunit.</text>
</comment>
<dbReference type="GO" id="GO:0006221">
    <property type="term" value="P:pyrimidine nucleotide biosynthetic process"/>
    <property type="evidence" value="ECO:0007669"/>
    <property type="project" value="InterPro"/>
</dbReference>
<gene>
    <name evidence="3" type="ORF">COX41_03255</name>
</gene>
<keyword evidence="1" id="KW-0001">2Fe-2S</keyword>
<dbReference type="PROSITE" id="PS51384">
    <property type="entry name" value="FAD_FR"/>
    <property type="match status" value="1"/>
</dbReference>
<feature type="domain" description="FAD-binding FR-type" evidence="2">
    <location>
        <begin position="6"/>
        <end position="101"/>
    </location>
</feature>
<keyword evidence="1" id="KW-0479">Metal-binding</keyword>
<dbReference type="Pfam" id="PF00970">
    <property type="entry name" value="FAD_binding_6"/>
    <property type="match status" value="1"/>
</dbReference>
<dbReference type="EMBL" id="PCRK01000074">
    <property type="protein sequence ID" value="PIP19376.1"/>
    <property type="molecule type" value="Genomic_DNA"/>
</dbReference>
<dbReference type="Pfam" id="PF10418">
    <property type="entry name" value="DHODB_Fe-S_bind"/>
    <property type="match status" value="1"/>
</dbReference>
<dbReference type="SUPFAM" id="SSF63380">
    <property type="entry name" value="Riboflavin synthase domain-like"/>
    <property type="match status" value="1"/>
</dbReference>
<dbReference type="InterPro" id="IPR001709">
    <property type="entry name" value="Flavoprot_Pyr_Nucl_cyt_Rdtase"/>
</dbReference>
<dbReference type="GO" id="GO:0046872">
    <property type="term" value="F:metal ion binding"/>
    <property type="evidence" value="ECO:0007669"/>
    <property type="project" value="UniProtKB-KW"/>
</dbReference>
<dbReference type="PRINTS" id="PR00410">
    <property type="entry name" value="PHEHYDRXLASE"/>
</dbReference>
<dbReference type="PANTHER" id="PTHR43513">
    <property type="entry name" value="DIHYDROOROTATE DEHYDROGENASE B (NAD(+)), ELECTRON TRANSFER SUBUNIT"/>
    <property type="match status" value="1"/>
</dbReference>
<protein>
    <submittedName>
        <fullName evidence="3">Oxidoreductase</fullName>
    </submittedName>
</protein>
<name>A0A2G9YJH4_9BACT</name>
<feature type="binding site" evidence="1">
    <location>
        <position position="242"/>
    </location>
    <ligand>
        <name>[2Fe-2S] cluster</name>
        <dbReference type="ChEBI" id="CHEBI:190135"/>
    </ligand>
</feature>
<dbReference type="InterPro" id="IPR001433">
    <property type="entry name" value="OxRdtase_FAD/NAD-bd"/>
</dbReference>
<dbReference type="InterPro" id="IPR050353">
    <property type="entry name" value="PyrK_electron_transfer"/>
</dbReference>
<dbReference type="AlphaFoldDB" id="A0A2G9YJH4"/>
<proteinExistence type="predicted"/>
<dbReference type="CDD" id="cd06221">
    <property type="entry name" value="sulfite_reductase_like"/>
    <property type="match status" value="1"/>
</dbReference>
<dbReference type="GO" id="GO:0051537">
    <property type="term" value="F:2 iron, 2 sulfur cluster binding"/>
    <property type="evidence" value="ECO:0007669"/>
    <property type="project" value="UniProtKB-KW"/>
</dbReference>
<organism evidence="3 4">
    <name type="scientific">Candidatus Sherwoodlollariibacterium unditelluris</name>
    <dbReference type="NCBI Taxonomy" id="1974757"/>
    <lineage>
        <taxon>Bacteria</taxon>
        <taxon>Pseudomonadati</taxon>
        <taxon>Candidatus Omnitrophota</taxon>
        <taxon>Candidatus Sherwoodlollariibacterium</taxon>
    </lineage>
</organism>
<dbReference type="InterPro" id="IPR019480">
    <property type="entry name" value="Dihydroorotate_DH_Fe-S-bd"/>
</dbReference>
<dbReference type="PANTHER" id="PTHR43513:SF1">
    <property type="entry name" value="ANAEROBIC SULFITE REDUCTASE SUBUNIT B"/>
    <property type="match status" value="1"/>
</dbReference>
<sequence>MKKNIYRPIKAVIEEVIEETPTIKTFKLKPEAPFGFAAGQFIEMTVPTVGEAPFTPSSDPGIKEKLELTVMKAGEVTAKLHTMNKGDIVGIRGPYGAGYPLDKFKGRDILIVGGGVGLAPLRSLLYNLFSGIDKYNKVVLRYGARGPKDIVYKYQIPEWSTKDKIDVMVSVDVGDETWAGNVGLVTTILDAAPVDFTKAIGIVCGPPIMMKFVTLKLLDLGFNPADIYLSMEKGMSCGLGKCGHCRIGKYYVCKDGPVFTYEQLKSERDIWS</sequence>
<dbReference type="Gene3D" id="2.40.30.10">
    <property type="entry name" value="Translation factors"/>
    <property type="match status" value="1"/>
</dbReference>
<accession>A0A2G9YJH4</accession>
<evidence type="ECO:0000256" key="1">
    <source>
        <dbReference type="PIRSR" id="PIRSR006816-2"/>
    </source>
</evidence>
<dbReference type="SUPFAM" id="SSF52343">
    <property type="entry name" value="Ferredoxin reductase-like, C-terminal NADP-linked domain"/>
    <property type="match status" value="1"/>
</dbReference>
<dbReference type="Gene3D" id="3.40.50.80">
    <property type="entry name" value="Nucleotide-binding domain of ferredoxin-NADP reductase (FNR) module"/>
    <property type="match status" value="1"/>
</dbReference>
<feature type="binding site" evidence="1">
    <location>
        <position position="253"/>
    </location>
    <ligand>
        <name>[2Fe-2S] cluster</name>
        <dbReference type="ChEBI" id="CHEBI:190135"/>
    </ligand>
</feature>
<dbReference type="Pfam" id="PF00175">
    <property type="entry name" value="NAD_binding_1"/>
    <property type="match status" value="1"/>
</dbReference>
<dbReference type="InterPro" id="IPR012165">
    <property type="entry name" value="Cyt_c3_hydrogenase_gsu"/>
</dbReference>
<dbReference type="InterPro" id="IPR017927">
    <property type="entry name" value="FAD-bd_FR_type"/>
</dbReference>
<keyword evidence="1" id="KW-0411">Iron-sulfur</keyword>
<dbReference type="Proteomes" id="UP000231292">
    <property type="component" value="Unassembled WGS sequence"/>
</dbReference>
<keyword evidence="1" id="KW-0408">Iron</keyword>
<dbReference type="PRINTS" id="PR00371">
    <property type="entry name" value="FPNCR"/>
</dbReference>
<dbReference type="InterPro" id="IPR017938">
    <property type="entry name" value="Riboflavin_synthase-like_b-brl"/>
</dbReference>